<dbReference type="AlphaFoldDB" id="A0A8H8R5B3"/>
<feature type="region of interest" description="Disordered" evidence="1">
    <location>
        <begin position="233"/>
        <end position="287"/>
    </location>
</feature>
<reference evidence="2 3" key="1">
    <citation type="submission" date="2018-05" db="EMBL/GenBank/DDBJ databases">
        <title>Genome sequencing and assembly of the regulated plant pathogen Lachnellula willkommii and related sister species for the development of diagnostic species identification markers.</title>
        <authorList>
            <person name="Giroux E."/>
            <person name="Bilodeau G."/>
        </authorList>
    </citation>
    <scope>NUCLEOTIDE SEQUENCE [LARGE SCALE GENOMIC DNA]</scope>
    <source>
        <strain evidence="2 3">CBS 185.66</strain>
    </source>
</reference>
<gene>
    <name evidence="2" type="ORF">LHYA1_G005189</name>
</gene>
<feature type="compositionally biased region" description="Acidic residues" evidence="1">
    <location>
        <begin position="234"/>
        <end position="255"/>
    </location>
</feature>
<proteinExistence type="predicted"/>
<sequence length="287" mass="32386">MIPNTSKRTFNDFSEANSTGSPLSNVLPSSKRSRAVEPNKVLWDQICKLPPQTTQKVLYEICMQNPTASAFVQSADTARLSEESNEPPVIFDSYSKSCWHTLNTDYKRLSGSKQYEAMGEIYSRLSNSREAIMKKAGPDTQWGTRRNALEVLRKICKSIVLCNEQQIRHEILKDGYVLMGFTDSMLELATSMSQEERDEYKQEGLYEKLVELQSDCDDWETDMGGLGEIYELFDGVDDGEGDEDEEEEEDEDEASDSSQSVVEIASTLAPEPAPPQRKRVFSVIELS</sequence>
<keyword evidence="3" id="KW-1185">Reference proteome</keyword>
<dbReference type="Proteomes" id="UP000431533">
    <property type="component" value="Unassembled WGS sequence"/>
</dbReference>
<accession>A0A8H8R5B3</accession>
<dbReference type="EMBL" id="QGMH01000038">
    <property type="protein sequence ID" value="TVY27995.1"/>
    <property type="molecule type" value="Genomic_DNA"/>
</dbReference>
<evidence type="ECO:0000313" key="2">
    <source>
        <dbReference type="EMBL" id="TVY27995.1"/>
    </source>
</evidence>
<name>A0A8H8R5B3_9HELO</name>
<feature type="compositionally biased region" description="Polar residues" evidence="1">
    <location>
        <begin position="1"/>
        <end position="30"/>
    </location>
</feature>
<dbReference type="GeneID" id="41985387"/>
<dbReference type="OrthoDB" id="4364733at2759"/>
<protein>
    <submittedName>
        <fullName evidence="2">Uncharacterized protein</fullName>
    </submittedName>
</protein>
<evidence type="ECO:0000256" key="1">
    <source>
        <dbReference type="SAM" id="MobiDB-lite"/>
    </source>
</evidence>
<feature type="region of interest" description="Disordered" evidence="1">
    <location>
        <begin position="1"/>
        <end position="31"/>
    </location>
</feature>
<dbReference type="RefSeq" id="XP_031006783.1">
    <property type="nucleotide sequence ID" value="XM_031150139.1"/>
</dbReference>
<comment type="caution">
    <text evidence="2">The sequence shown here is derived from an EMBL/GenBank/DDBJ whole genome shotgun (WGS) entry which is preliminary data.</text>
</comment>
<organism evidence="2 3">
    <name type="scientific">Lachnellula hyalina</name>
    <dbReference type="NCBI Taxonomy" id="1316788"/>
    <lineage>
        <taxon>Eukaryota</taxon>
        <taxon>Fungi</taxon>
        <taxon>Dikarya</taxon>
        <taxon>Ascomycota</taxon>
        <taxon>Pezizomycotina</taxon>
        <taxon>Leotiomycetes</taxon>
        <taxon>Helotiales</taxon>
        <taxon>Lachnaceae</taxon>
        <taxon>Lachnellula</taxon>
    </lineage>
</organism>
<evidence type="ECO:0000313" key="3">
    <source>
        <dbReference type="Proteomes" id="UP000431533"/>
    </source>
</evidence>